<sequence>MPASCLVQASSVPVDGPPANDHTCVVPSSRWIAVVCPEQPTVRSTTR</sequence>
<dbReference type="EMBL" id="CSBK01003707">
    <property type="protein sequence ID" value="CPB16531.1"/>
    <property type="molecule type" value="Genomic_DNA"/>
</dbReference>
<accession>A0A916PDK5</accession>
<organism evidence="1 2">
    <name type="scientific">Mycobacterium tuberculosis</name>
    <dbReference type="NCBI Taxonomy" id="1773"/>
    <lineage>
        <taxon>Bacteria</taxon>
        <taxon>Bacillati</taxon>
        <taxon>Actinomycetota</taxon>
        <taxon>Actinomycetes</taxon>
        <taxon>Mycobacteriales</taxon>
        <taxon>Mycobacteriaceae</taxon>
        <taxon>Mycobacterium</taxon>
        <taxon>Mycobacterium tuberculosis complex</taxon>
    </lineage>
</organism>
<proteinExistence type="predicted"/>
<comment type="caution">
    <text evidence="1">The sequence shown here is derived from an EMBL/GenBank/DDBJ whole genome shotgun (WGS) entry which is preliminary data.</text>
</comment>
<name>A0A916PDK5_MYCTX</name>
<gene>
    <name evidence="1" type="ORF">ERS007739_05099</name>
</gene>
<evidence type="ECO:0000313" key="2">
    <source>
        <dbReference type="Proteomes" id="UP000039021"/>
    </source>
</evidence>
<dbReference type="Proteomes" id="UP000039021">
    <property type="component" value="Unassembled WGS sequence"/>
</dbReference>
<evidence type="ECO:0000313" key="1">
    <source>
        <dbReference type="EMBL" id="CPB16531.1"/>
    </source>
</evidence>
<protein>
    <submittedName>
        <fullName evidence="1">Uncharacterized protein</fullName>
    </submittedName>
</protein>
<reference evidence="2" key="1">
    <citation type="submission" date="2015-03" db="EMBL/GenBank/DDBJ databases">
        <authorList>
            <consortium name="Pathogen Informatics"/>
        </authorList>
    </citation>
    <scope>NUCLEOTIDE SEQUENCE [LARGE SCALE GENOMIC DNA]</scope>
    <source>
        <strain evidence="2">N09902308</strain>
    </source>
</reference>
<dbReference type="AlphaFoldDB" id="A0A916PDK5"/>